<dbReference type="RefSeq" id="WP_200192493.1">
    <property type="nucleotide sequence ID" value="NZ_JAENHM010000030.1"/>
</dbReference>
<accession>A0ABS1F2N6</accession>
<dbReference type="EMBL" id="JAENHM010000030">
    <property type="protein sequence ID" value="MBK1837684.1"/>
    <property type="molecule type" value="Genomic_DNA"/>
</dbReference>
<dbReference type="Pfam" id="PF00161">
    <property type="entry name" value="RIP"/>
    <property type="match status" value="1"/>
</dbReference>
<proteinExistence type="predicted"/>
<keyword evidence="2" id="KW-1185">Reference proteome</keyword>
<dbReference type="Gene3D" id="3.40.420.10">
    <property type="entry name" value="Ricin (A subunit), domain 1"/>
    <property type="match status" value="1"/>
</dbReference>
<comment type="caution">
    <text evidence="1">The sequence shown here is derived from an EMBL/GenBank/DDBJ whole genome shotgun (WGS) entry which is preliminary data.</text>
</comment>
<name>A0ABS1F2N6_9PROT</name>
<reference evidence="2" key="1">
    <citation type="submission" date="2021-01" db="EMBL/GenBank/DDBJ databases">
        <title>Genome public.</title>
        <authorList>
            <person name="Liu C."/>
            <person name="Sun Q."/>
        </authorList>
    </citation>
    <scope>NUCLEOTIDE SEQUENCE [LARGE SCALE GENOMIC DNA]</scope>
    <source>
        <strain evidence="2">YIM B02556</strain>
    </source>
</reference>
<evidence type="ECO:0000313" key="1">
    <source>
        <dbReference type="EMBL" id="MBK1837684.1"/>
    </source>
</evidence>
<dbReference type="InterPro" id="IPR001574">
    <property type="entry name" value="Ribosome_inactivat_prot"/>
</dbReference>
<dbReference type="InterPro" id="IPR016138">
    <property type="entry name" value="Ribosome_inactivat_prot_sub1"/>
</dbReference>
<gene>
    <name evidence="1" type="ORF">JHL17_09685</name>
</gene>
<sequence length="178" mass="19855">MLDKVSYPLNVSLIRRDLTIAPAAGGIPGPRQTRTGFGQFTLKFTASPLTLFYKLDDLYIEGFRARNGKLFLTKNAQCSITSDFKLPYGNEYGELGLDRSTAFDLSLANVNGAVNALYHRTDGKNPDDLKRSLWIVCVAFAEAVRFDDVLLAIVHDKSIDDLDWTQHKKADKVRVVKA</sequence>
<protein>
    <submittedName>
        <fullName evidence="1">Uncharacterized protein</fullName>
    </submittedName>
</protein>
<evidence type="ECO:0000313" key="2">
    <source>
        <dbReference type="Proteomes" id="UP000652760"/>
    </source>
</evidence>
<dbReference type="Proteomes" id="UP000652760">
    <property type="component" value="Unassembled WGS sequence"/>
</dbReference>
<dbReference type="InterPro" id="IPR036041">
    <property type="entry name" value="Ribosome-inact_prot_sf"/>
</dbReference>
<dbReference type="SUPFAM" id="SSF56371">
    <property type="entry name" value="Ribosome inactivating proteins (RIP)"/>
    <property type="match status" value="1"/>
</dbReference>
<organism evidence="1 2">
    <name type="scientific">Azospirillum endophyticum</name>
    <dbReference type="NCBI Taxonomy" id="2800326"/>
    <lineage>
        <taxon>Bacteria</taxon>
        <taxon>Pseudomonadati</taxon>
        <taxon>Pseudomonadota</taxon>
        <taxon>Alphaproteobacteria</taxon>
        <taxon>Rhodospirillales</taxon>
        <taxon>Azospirillaceae</taxon>
        <taxon>Azospirillum</taxon>
    </lineage>
</organism>